<dbReference type="SUPFAM" id="SSF51905">
    <property type="entry name" value="FAD/NAD(P)-binding domain"/>
    <property type="match status" value="1"/>
</dbReference>
<protein>
    <recommendedName>
        <fullName evidence="5">malate dehydrogenase (quinone)</fullName>
        <ecNumber evidence="5">1.1.5.4</ecNumber>
    </recommendedName>
    <alternativeName>
        <fullName evidence="11">MQO</fullName>
    </alternativeName>
    <alternativeName>
        <fullName evidence="10">Malate dehydrogenase [quinone]</fullName>
    </alternativeName>
</protein>
<keyword evidence="12" id="KW-1133">Transmembrane helix</keyword>
<dbReference type="GO" id="GO:0005737">
    <property type="term" value="C:cytoplasm"/>
    <property type="evidence" value="ECO:0007669"/>
    <property type="project" value="TreeGrafter"/>
</dbReference>
<evidence type="ECO:0000256" key="5">
    <source>
        <dbReference type="ARBA" id="ARBA00013026"/>
    </source>
</evidence>
<dbReference type="Gene3D" id="3.30.9.10">
    <property type="entry name" value="D-Amino Acid Oxidase, subunit A, domain 2"/>
    <property type="match status" value="1"/>
</dbReference>
<evidence type="ECO:0000256" key="4">
    <source>
        <dbReference type="ARBA" id="ARBA00006389"/>
    </source>
</evidence>
<comment type="catalytic activity">
    <reaction evidence="1">
        <text>(S)-malate + a quinone = a quinol + oxaloacetate</text>
        <dbReference type="Rhea" id="RHEA:46012"/>
        <dbReference type="ChEBI" id="CHEBI:15589"/>
        <dbReference type="ChEBI" id="CHEBI:16452"/>
        <dbReference type="ChEBI" id="CHEBI:24646"/>
        <dbReference type="ChEBI" id="CHEBI:132124"/>
        <dbReference type="EC" id="1.1.5.4"/>
    </reaction>
</comment>
<dbReference type="EMBL" id="CP011308">
    <property type="protein sequence ID" value="AKF25015.1"/>
    <property type="molecule type" value="Genomic_DNA"/>
</dbReference>
<evidence type="ECO:0000256" key="11">
    <source>
        <dbReference type="ARBA" id="ARBA00031550"/>
    </source>
</evidence>
<evidence type="ECO:0000313" key="13">
    <source>
        <dbReference type="EMBL" id="AKF25015.1"/>
    </source>
</evidence>
<dbReference type="GO" id="GO:0008924">
    <property type="term" value="F:L-malate dehydrogenase (quinone) activity"/>
    <property type="evidence" value="ECO:0007669"/>
    <property type="project" value="UniProtKB-EC"/>
</dbReference>
<gene>
    <name evidence="13" type="ORF">YH65_06125</name>
</gene>
<dbReference type="Gene3D" id="3.50.50.60">
    <property type="entry name" value="FAD/NAD(P)-binding domain"/>
    <property type="match status" value="1"/>
</dbReference>
<dbReference type="KEGG" id="slh:YH65_06125"/>
<accession>A0A7U4M187</accession>
<dbReference type="OrthoDB" id="5337444at2"/>
<keyword evidence="14" id="KW-1185">Reference proteome</keyword>
<name>A0A7U4M187_9BACT</name>
<keyword evidence="6" id="KW-0816">Tricarboxylic acid cycle</keyword>
<evidence type="ECO:0000256" key="7">
    <source>
        <dbReference type="ARBA" id="ARBA00022630"/>
    </source>
</evidence>
<dbReference type="Pfam" id="PF06039">
    <property type="entry name" value="Mqo"/>
    <property type="match status" value="1"/>
</dbReference>
<evidence type="ECO:0000256" key="2">
    <source>
        <dbReference type="ARBA" id="ARBA00001974"/>
    </source>
</evidence>
<evidence type="ECO:0000256" key="8">
    <source>
        <dbReference type="ARBA" id="ARBA00022827"/>
    </source>
</evidence>
<dbReference type="InterPro" id="IPR036188">
    <property type="entry name" value="FAD/NAD-bd_sf"/>
</dbReference>
<evidence type="ECO:0000256" key="12">
    <source>
        <dbReference type="SAM" id="Phobius"/>
    </source>
</evidence>
<keyword evidence="9" id="KW-0560">Oxidoreductase</keyword>
<dbReference type="EC" id="1.1.5.4" evidence="5"/>
<dbReference type="Proteomes" id="UP000034444">
    <property type="component" value="Chromosome"/>
</dbReference>
<comment type="cofactor">
    <cofactor evidence="2">
        <name>FAD</name>
        <dbReference type="ChEBI" id="CHEBI:57692"/>
    </cofactor>
</comment>
<reference evidence="13 14" key="1">
    <citation type="submission" date="2015-04" db="EMBL/GenBank/DDBJ databases">
        <title>Complete genome sequence of Sulfurovum lithotrophicum ATCC BAA-797T.</title>
        <authorList>
            <person name="Ahn J."/>
            <person name="Park G."/>
            <person name="Jeon W."/>
            <person name="Jang Y."/>
            <person name="Jang M."/>
            <person name="Lee H."/>
            <person name="Lee H."/>
        </authorList>
    </citation>
    <scope>NUCLEOTIDE SEQUENCE [LARGE SCALE GENOMIC DNA]</scope>
    <source>
        <strain evidence="14">ATCC BAA-797 / 42BKT</strain>
    </source>
</reference>
<keyword evidence="12" id="KW-0472">Membrane</keyword>
<evidence type="ECO:0000256" key="9">
    <source>
        <dbReference type="ARBA" id="ARBA00023002"/>
    </source>
</evidence>
<dbReference type="AlphaFoldDB" id="A0A7U4M187"/>
<dbReference type="PANTHER" id="PTHR43104:SF2">
    <property type="entry name" value="L-2-HYDROXYGLUTARATE DEHYDROGENASE, MITOCHONDRIAL"/>
    <property type="match status" value="1"/>
</dbReference>
<keyword evidence="7" id="KW-0285">Flavoprotein</keyword>
<dbReference type="GO" id="GO:0047545">
    <property type="term" value="F:(S)-2-hydroxyglutarate dehydrogenase activity"/>
    <property type="evidence" value="ECO:0007669"/>
    <property type="project" value="TreeGrafter"/>
</dbReference>
<dbReference type="RefSeq" id="WP_046551098.1">
    <property type="nucleotide sequence ID" value="NZ_CP011308.1"/>
</dbReference>
<dbReference type="PANTHER" id="PTHR43104">
    <property type="entry name" value="L-2-HYDROXYGLUTARATE DEHYDROGENASE, MITOCHONDRIAL"/>
    <property type="match status" value="1"/>
</dbReference>
<evidence type="ECO:0000256" key="6">
    <source>
        <dbReference type="ARBA" id="ARBA00022532"/>
    </source>
</evidence>
<evidence type="ECO:0000313" key="14">
    <source>
        <dbReference type="Proteomes" id="UP000034444"/>
    </source>
</evidence>
<keyword evidence="12" id="KW-0812">Transmembrane</keyword>
<reference evidence="14" key="2">
    <citation type="journal article" date="2017" name="Stand. Genomic Sci.">
        <title>Complete genome sequence of the sulfur-oxidizing chemolithoautotrophic Sulfurovum lithotrophicum 42BKTT.</title>
        <authorList>
            <person name="Jeon W."/>
            <person name="Priscilla L."/>
            <person name="Park G."/>
            <person name="Lee H."/>
            <person name="Lee N."/>
            <person name="Lee D."/>
            <person name="Kwon H."/>
            <person name="Ahn I."/>
            <person name="Lee C."/>
            <person name="Lee H."/>
            <person name="Ahn J."/>
        </authorList>
    </citation>
    <scope>NUCLEOTIDE SEQUENCE [LARGE SCALE GENOMIC DNA]</scope>
    <source>
        <strain evidence="14">ATCC BAA-797 / 42BKT</strain>
    </source>
</reference>
<dbReference type="InterPro" id="IPR006231">
    <property type="entry name" value="MQO"/>
</dbReference>
<keyword evidence="8" id="KW-0274">FAD</keyword>
<comment type="pathway">
    <text evidence="3">Carbohydrate metabolism; tricarboxylic acid cycle; oxaloacetate from (S)-malate (quinone route): step 1/1.</text>
</comment>
<evidence type="ECO:0000256" key="10">
    <source>
        <dbReference type="ARBA" id="ARBA00030660"/>
    </source>
</evidence>
<evidence type="ECO:0000256" key="1">
    <source>
        <dbReference type="ARBA" id="ARBA00001139"/>
    </source>
</evidence>
<evidence type="ECO:0000256" key="3">
    <source>
        <dbReference type="ARBA" id="ARBA00005012"/>
    </source>
</evidence>
<proteinExistence type="inferred from homology"/>
<organism evidence="13 14">
    <name type="scientific">Sulfurovum lithotrophicum</name>
    <dbReference type="NCBI Taxonomy" id="206403"/>
    <lineage>
        <taxon>Bacteria</taxon>
        <taxon>Pseudomonadati</taxon>
        <taxon>Campylobacterota</taxon>
        <taxon>Epsilonproteobacteria</taxon>
        <taxon>Campylobacterales</taxon>
        <taxon>Sulfurovaceae</taxon>
        <taxon>Sulfurovum</taxon>
    </lineage>
</organism>
<feature type="transmembrane region" description="Helical" evidence="12">
    <location>
        <begin position="6"/>
        <end position="26"/>
    </location>
</feature>
<dbReference type="UniPathway" id="UPA00223">
    <property type="reaction ID" value="UER01008"/>
</dbReference>
<comment type="similarity">
    <text evidence="4">Belongs to the MQO family.</text>
</comment>
<sequence length="450" mass="50729">MKDNAYYTEVAVIGAGISGASLLFMLSRYSNVESIAVFEKYDTAATLNSSAKANSQTLHIGDIETNYDLAKATKVKASSSMVANFIHHFNYEDELGFRKTKMVLAVGEEEIVQLKERHETFKTLFPYLELWDEKKLKEIEPNLLEGRKEPIVALGVKDRITTVDFGALSRTFIALSEKEETSISLHFNTEVTHISKKWDKFVLHTEQGEFMARSIVVNAGAHSLMIAHEMGYGDDYAMLPIGGSFYFSEKELLNAKVYTMQNPKLPFAAIHGDPDLTAEWKTRFGPTAFAMPKLERYHMMDVSELFEMLDLDPSVLGVYYDLMSDDDIRHYIIRNFAHELPGIGNEFFIKEVQKIIPALNADDIKYAEGYGGMRPQIIDKKKKTLLLGEAKIDTGEGIIFNMTPSPGASSCLGNAFEDAKIICSFLGADLQRNKIKEELCDEKEYCYINK</sequence>
<dbReference type="GO" id="GO:0006099">
    <property type="term" value="P:tricarboxylic acid cycle"/>
    <property type="evidence" value="ECO:0007669"/>
    <property type="project" value="UniProtKB-UniPathway"/>
</dbReference>